<dbReference type="InterPro" id="IPR037402">
    <property type="entry name" value="YidZ_PBP2"/>
</dbReference>
<gene>
    <name evidence="6" type="ORF">R8Z52_18040</name>
</gene>
<dbReference type="Pfam" id="PF00126">
    <property type="entry name" value="HTH_1"/>
    <property type="match status" value="1"/>
</dbReference>
<name>A0ABZ0QLR4_9VIBR</name>
<dbReference type="SUPFAM" id="SSF46785">
    <property type="entry name" value="Winged helix' DNA-binding domain"/>
    <property type="match status" value="1"/>
</dbReference>
<keyword evidence="4" id="KW-0804">Transcription</keyword>
<comment type="similarity">
    <text evidence="1">Belongs to the LysR transcriptional regulatory family.</text>
</comment>
<evidence type="ECO:0000256" key="4">
    <source>
        <dbReference type="ARBA" id="ARBA00023163"/>
    </source>
</evidence>
<dbReference type="CDD" id="cd08417">
    <property type="entry name" value="PBP2_Nitroaromatics_like"/>
    <property type="match status" value="1"/>
</dbReference>
<dbReference type="Proteomes" id="UP001304071">
    <property type="component" value="Chromosome 2"/>
</dbReference>
<evidence type="ECO:0000256" key="3">
    <source>
        <dbReference type="ARBA" id="ARBA00023125"/>
    </source>
</evidence>
<evidence type="ECO:0000313" key="7">
    <source>
        <dbReference type="Proteomes" id="UP001304071"/>
    </source>
</evidence>
<protein>
    <submittedName>
        <fullName evidence="6">LysR family transcriptional regulator</fullName>
    </submittedName>
</protein>
<evidence type="ECO:0000259" key="5">
    <source>
        <dbReference type="PROSITE" id="PS50931"/>
    </source>
</evidence>
<keyword evidence="7" id="KW-1185">Reference proteome</keyword>
<dbReference type="EMBL" id="CP138204">
    <property type="protein sequence ID" value="WPC76430.1"/>
    <property type="molecule type" value="Genomic_DNA"/>
</dbReference>
<dbReference type="InterPro" id="IPR036388">
    <property type="entry name" value="WH-like_DNA-bd_sf"/>
</dbReference>
<dbReference type="InterPro" id="IPR050389">
    <property type="entry name" value="LysR-type_TF"/>
</dbReference>
<dbReference type="PROSITE" id="PS50931">
    <property type="entry name" value="HTH_LYSR"/>
    <property type="match status" value="1"/>
</dbReference>
<sequence length="305" mass="34769">MNILNRDLNLLLTFHLLYQERNASRAAQLLNVSQPALSHKLNKLRHEWGDPLFVKTARGLTPTPKANQLAEQIAQLLPTLERFYALHSEPDFLQREDEIRIALPESVEVDVLPPLFRRVRERAPNVRLLTLQSRGEVLYEKLRQGSCDIAVCRDVNQIQEGYVQQTLGEEPYVALVSSANSLVKPSLTLERYLACDHLVITPDGGLLSDVDDALKALNMARHSVIGLSNNQARNQILLENPTTLVTTTARQARLALGHYPNLLEIHPLPFNVPPISLYLVWHQRTDEDPLRRWLREQLLLCFQAR</sequence>
<dbReference type="SUPFAM" id="SSF53850">
    <property type="entry name" value="Periplasmic binding protein-like II"/>
    <property type="match status" value="1"/>
</dbReference>
<dbReference type="InterPro" id="IPR036390">
    <property type="entry name" value="WH_DNA-bd_sf"/>
</dbReference>
<dbReference type="PANTHER" id="PTHR30118:SF15">
    <property type="entry name" value="TRANSCRIPTIONAL REGULATORY PROTEIN"/>
    <property type="match status" value="1"/>
</dbReference>
<dbReference type="RefSeq" id="WP_261896841.1">
    <property type="nucleotide sequence ID" value="NZ_AP024896.1"/>
</dbReference>
<dbReference type="InterPro" id="IPR000847">
    <property type="entry name" value="LysR_HTH_N"/>
</dbReference>
<dbReference type="Gene3D" id="3.40.190.10">
    <property type="entry name" value="Periplasmic binding protein-like II"/>
    <property type="match status" value="2"/>
</dbReference>
<dbReference type="InterPro" id="IPR005119">
    <property type="entry name" value="LysR_subst-bd"/>
</dbReference>
<keyword evidence="2" id="KW-0805">Transcription regulation</keyword>
<feature type="domain" description="HTH lysR-type" evidence="5">
    <location>
        <begin position="6"/>
        <end position="63"/>
    </location>
</feature>
<evidence type="ECO:0000256" key="2">
    <source>
        <dbReference type="ARBA" id="ARBA00023015"/>
    </source>
</evidence>
<dbReference type="Gene3D" id="1.10.10.10">
    <property type="entry name" value="Winged helix-like DNA-binding domain superfamily/Winged helix DNA-binding domain"/>
    <property type="match status" value="1"/>
</dbReference>
<evidence type="ECO:0000256" key="1">
    <source>
        <dbReference type="ARBA" id="ARBA00009437"/>
    </source>
</evidence>
<accession>A0ABZ0QLR4</accession>
<dbReference type="Pfam" id="PF03466">
    <property type="entry name" value="LysR_substrate"/>
    <property type="match status" value="1"/>
</dbReference>
<dbReference type="PRINTS" id="PR00039">
    <property type="entry name" value="HTHLYSR"/>
</dbReference>
<keyword evidence="3" id="KW-0238">DNA-binding</keyword>
<organism evidence="6 7">
    <name type="scientific">Vibrio porteresiae DSM 19223</name>
    <dbReference type="NCBI Taxonomy" id="1123496"/>
    <lineage>
        <taxon>Bacteria</taxon>
        <taxon>Pseudomonadati</taxon>
        <taxon>Pseudomonadota</taxon>
        <taxon>Gammaproteobacteria</taxon>
        <taxon>Vibrionales</taxon>
        <taxon>Vibrionaceae</taxon>
        <taxon>Vibrio</taxon>
    </lineage>
</organism>
<dbReference type="PANTHER" id="PTHR30118">
    <property type="entry name" value="HTH-TYPE TRANSCRIPTIONAL REGULATOR LEUO-RELATED"/>
    <property type="match status" value="1"/>
</dbReference>
<evidence type="ECO:0000313" key="6">
    <source>
        <dbReference type="EMBL" id="WPC76430.1"/>
    </source>
</evidence>
<reference evidence="6 7" key="1">
    <citation type="submission" date="2023-11" db="EMBL/GenBank/DDBJ databases">
        <title>Plant-associative lifestyle of Vibrio porteresiae and its evolutionary dynamics.</title>
        <authorList>
            <person name="Rameshkumar N."/>
            <person name="Kirti K."/>
        </authorList>
    </citation>
    <scope>NUCLEOTIDE SEQUENCE [LARGE SCALE GENOMIC DNA]</scope>
    <source>
        <strain evidence="6 7">MSSRF30</strain>
    </source>
</reference>
<proteinExistence type="inferred from homology"/>